<dbReference type="InParanoid" id="G0PEN1"/>
<organism evidence="4">
    <name type="scientific">Caenorhabditis brenneri</name>
    <name type="common">Nematode worm</name>
    <dbReference type="NCBI Taxonomy" id="135651"/>
    <lineage>
        <taxon>Eukaryota</taxon>
        <taxon>Metazoa</taxon>
        <taxon>Ecdysozoa</taxon>
        <taxon>Nematoda</taxon>
        <taxon>Chromadorea</taxon>
        <taxon>Rhabditida</taxon>
        <taxon>Rhabditina</taxon>
        <taxon>Rhabditomorpha</taxon>
        <taxon>Rhabditoidea</taxon>
        <taxon>Rhabditidae</taxon>
        <taxon>Peloderinae</taxon>
        <taxon>Caenorhabditis</taxon>
    </lineage>
</organism>
<dbReference type="InterPro" id="IPR035940">
    <property type="entry name" value="CAP_sf"/>
</dbReference>
<dbReference type="PANTHER" id="PTHR10334">
    <property type="entry name" value="CYSTEINE-RICH SECRETORY PROTEIN-RELATED"/>
    <property type="match status" value="1"/>
</dbReference>
<name>G0PEN1_CAEBE</name>
<feature type="signal peptide" evidence="1">
    <location>
        <begin position="1"/>
        <end position="16"/>
    </location>
</feature>
<dbReference type="Proteomes" id="UP000008068">
    <property type="component" value="Unassembled WGS sequence"/>
</dbReference>
<evidence type="ECO:0000313" key="4">
    <source>
        <dbReference type="Proteomes" id="UP000008068"/>
    </source>
</evidence>
<dbReference type="SMART" id="SM00198">
    <property type="entry name" value="SCP"/>
    <property type="match status" value="1"/>
</dbReference>
<evidence type="ECO:0000313" key="3">
    <source>
        <dbReference type="EMBL" id="EGT53116.1"/>
    </source>
</evidence>
<dbReference type="HOGENOM" id="CLU_035730_7_1_1"/>
<dbReference type="OMA" id="TACESEM"/>
<dbReference type="STRING" id="135651.G0PEN1"/>
<proteinExistence type="predicted"/>
<feature type="chain" id="PRO_5003406755" description="SCP domain-containing protein" evidence="1">
    <location>
        <begin position="17"/>
        <end position="216"/>
    </location>
</feature>
<dbReference type="Pfam" id="PF00188">
    <property type="entry name" value="CAP"/>
    <property type="match status" value="1"/>
</dbReference>
<reference evidence="4" key="1">
    <citation type="submission" date="2011-07" db="EMBL/GenBank/DDBJ databases">
        <authorList>
            <consortium name="Caenorhabditis brenneri Sequencing and Analysis Consortium"/>
            <person name="Wilson R.K."/>
        </authorList>
    </citation>
    <scope>NUCLEOTIDE SEQUENCE [LARGE SCALE GENOMIC DNA]</scope>
    <source>
        <strain evidence="4">PB2801</strain>
    </source>
</reference>
<keyword evidence="1" id="KW-0732">Signal</keyword>
<keyword evidence="4" id="KW-1185">Reference proteome</keyword>
<dbReference type="eggNOG" id="KOG3017">
    <property type="taxonomic scope" value="Eukaryota"/>
</dbReference>
<evidence type="ECO:0000256" key="1">
    <source>
        <dbReference type="SAM" id="SignalP"/>
    </source>
</evidence>
<gene>
    <name evidence="3" type="ORF">CAEBREN_22863</name>
</gene>
<protein>
    <recommendedName>
        <fullName evidence="2">SCP domain-containing protein</fullName>
    </recommendedName>
</protein>
<evidence type="ECO:0000259" key="2">
    <source>
        <dbReference type="SMART" id="SM00198"/>
    </source>
</evidence>
<dbReference type="Gene3D" id="3.40.33.10">
    <property type="entry name" value="CAP"/>
    <property type="match status" value="1"/>
</dbReference>
<dbReference type="OrthoDB" id="5876828at2759"/>
<dbReference type="PRINTS" id="PR00837">
    <property type="entry name" value="V5TPXLIKE"/>
</dbReference>
<dbReference type="InterPro" id="IPR014044">
    <property type="entry name" value="CAP_dom"/>
</dbReference>
<dbReference type="InterPro" id="IPR001283">
    <property type="entry name" value="CRISP-related"/>
</dbReference>
<dbReference type="AlphaFoldDB" id="G0PEN1"/>
<dbReference type="EMBL" id="GL380322">
    <property type="protein sequence ID" value="EGT53116.1"/>
    <property type="molecule type" value="Genomic_DNA"/>
</dbReference>
<sequence length="216" mass="23158">MNTFVIVLLLVSGANTQFSFPALTADQIVGNHLKFRQNLASGGLYVQGVQLPRATNMLKTFWDWTLAANAQTYADSCPTAPSGATGYGENMHYIWTTTPASILDSYAFNAPLKWAEQLSDYGLSSLTMDATILASGVADATQMMWAKTKYVGCGVKNCGPDPTQSNKTRIVAVCHYTPKGNIIGEDIYEQGAIACSNCPAGTVCESYMGMSTSMCV</sequence>
<accession>G0PEN1</accession>
<dbReference type="CDD" id="cd05380">
    <property type="entry name" value="CAP_euk"/>
    <property type="match status" value="1"/>
</dbReference>
<dbReference type="FunFam" id="3.40.33.10:FF:000013">
    <property type="entry name" value="SCP-Like extracellular protein"/>
    <property type="match status" value="1"/>
</dbReference>
<feature type="domain" description="SCP" evidence="2">
    <location>
        <begin position="23"/>
        <end position="184"/>
    </location>
</feature>
<dbReference type="SUPFAM" id="SSF55797">
    <property type="entry name" value="PR-1-like"/>
    <property type="match status" value="1"/>
</dbReference>